<sequence>MDSGHGSQPELGSGNALVAASGSPAGLPQAPAPPELIKWGSSKHFAVPWGTDAFTCECCFCHNKQRVPLYNYFTYCLKCGRLPLEWIPSDNEPVLTYGMMQKNAGILGGGVDMMVRCEYCDLPLNMADYKDHEMRCKVTRESKAKWQKLKPRIGLDTLPEKVDNPETGEPISGVVVKRVKSKGMPKTSELSIEVGDLITHWNAIGLESKEEYEAQLSQRKPGDHVKLRIWRAGELFFARIRIGAQISESQYEILKSVVEGETDDDVITKCDKVIVNDKQHWIWGISLATDEDASEPPSPERAVAPVPIPMITHEEAEEEEDETMQVIVQEAHAKLSALKPRIGFKVAGDPESGAVKISEVLDQGLPDDESQQVQVGDVITSWTGVPTRNVRTFEKVLLGLTFGQDTAMRLVRNGIELLADIKIGAQISEADTQVLMRVTGGGRESDDLAKVKQIVVDDSRHVVWKLVIISQHKLMQDEAIENATDAIQQLEARLGLKVVATTWFNPRTGEDMKALKVFGLHFKVPRGSDQHIQVGDILFTLDGTALASTDVYQDLVARMQPGDNIQIELMRGLRPGTADIRVGAQILESESRFLHDVVDKVREDPESLQRVKLFSNIDDDRHVLWGIKISWRPELTGEDFDEGEQGDATRRRKRKRWPMKKDDRDPKLIAADKLDLLKPRLGLSVQEQSYTDPFTADLCVGCRVMHVGPEGLPSDFDEQVRVGDIITRWKGRAVISPQVFSELLASHYPGDDVAICILRAGEPGTADVKIGAQISKTEAAVLKRVSEVCLSFATEDNPARYRRGTSLVRARRTWGAMRGAAPSFGCGKAENFRYGGRS</sequence>
<dbReference type="PROSITE" id="PS50106">
    <property type="entry name" value="PDZ"/>
    <property type="match status" value="1"/>
</dbReference>
<dbReference type="InterPro" id="IPR036034">
    <property type="entry name" value="PDZ_sf"/>
</dbReference>
<dbReference type="Gene3D" id="2.30.42.10">
    <property type="match status" value="4"/>
</dbReference>
<dbReference type="InterPro" id="IPR001478">
    <property type="entry name" value="PDZ"/>
</dbReference>
<dbReference type="Pfam" id="PF13180">
    <property type="entry name" value="PDZ_2"/>
    <property type="match status" value="1"/>
</dbReference>
<feature type="domain" description="PDZ" evidence="2">
    <location>
        <begin position="135"/>
        <end position="233"/>
    </location>
</feature>
<evidence type="ECO:0000259" key="2">
    <source>
        <dbReference type="PROSITE" id="PS50106"/>
    </source>
</evidence>
<evidence type="ECO:0000313" key="3">
    <source>
        <dbReference type="EMBL" id="CAE0811237.1"/>
    </source>
</evidence>
<dbReference type="EMBL" id="HBJA01063365">
    <property type="protein sequence ID" value="CAE0811237.1"/>
    <property type="molecule type" value="Transcribed_RNA"/>
</dbReference>
<proteinExistence type="predicted"/>
<dbReference type="SMART" id="SM00228">
    <property type="entry name" value="PDZ"/>
    <property type="match status" value="4"/>
</dbReference>
<reference evidence="3" key="1">
    <citation type="submission" date="2021-01" db="EMBL/GenBank/DDBJ databases">
        <authorList>
            <person name="Corre E."/>
            <person name="Pelletier E."/>
            <person name="Niang G."/>
            <person name="Scheremetjew M."/>
            <person name="Finn R."/>
            <person name="Kale V."/>
            <person name="Holt S."/>
            <person name="Cochrane G."/>
            <person name="Meng A."/>
            <person name="Brown T."/>
            <person name="Cohen L."/>
        </authorList>
    </citation>
    <scope>NUCLEOTIDE SEQUENCE</scope>
    <source>
        <strain evidence="3">CCMP1594</strain>
    </source>
</reference>
<feature type="region of interest" description="Disordered" evidence="1">
    <location>
        <begin position="638"/>
        <end position="662"/>
    </location>
</feature>
<dbReference type="AlphaFoldDB" id="A0A7S4CZG1"/>
<name>A0A7S4CZG1_9EUGL</name>
<evidence type="ECO:0000256" key="1">
    <source>
        <dbReference type="SAM" id="MobiDB-lite"/>
    </source>
</evidence>
<gene>
    <name evidence="3" type="ORF">EGYM00163_LOCUS22385</name>
</gene>
<organism evidence="3">
    <name type="scientific">Eutreptiella gymnastica</name>
    <dbReference type="NCBI Taxonomy" id="73025"/>
    <lineage>
        <taxon>Eukaryota</taxon>
        <taxon>Discoba</taxon>
        <taxon>Euglenozoa</taxon>
        <taxon>Euglenida</taxon>
        <taxon>Spirocuta</taxon>
        <taxon>Euglenophyceae</taxon>
        <taxon>Eutreptiales</taxon>
        <taxon>Eutreptiaceae</taxon>
        <taxon>Eutreptiella</taxon>
    </lineage>
</organism>
<dbReference type="SUPFAM" id="SSF50156">
    <property type="entry name" value="PDZ domain-like"/>
    <property type="match status" value="4"/>
</dbReference>
<accession>A0A7S4CZG1</accession>
<protein>
    <recommendedName>
        <fullName evidence="2">PDZ domain-containing protein</fullName>
    </recommendedName>
</protein>